<feature type="domain" description="VOC" evidence="1">
    <location>
        <begin position="4"/>
        <end position="129"/>
    </location>
</feature>
<dbReference type="PANTHER" id="PTHR36503:SF3">
    <property type="entry name" value="BLR0126 PROTEIN"/>
    <property type="match status" value="1"/>
</dbReference>
<dbReference type="InterPro" id="IPR029068">
    <property type="entry name" value="Glyas_Bleomycin-R_OHBP_Dase"/>
</dbReference>
<dbReference type="RefSeq" id="WP_202382758.1">
    <property type="nucleotide sequence ID" value="NZ_BAAAMA010000010.1"/>
</dbReference>
<dbReference type="PROSITE" id="PS51819">
    <property type="entry name" value="VOC"/>
    <property type="match status" value="1"/>
</dbReference>
<dbReference type="EMBL" id="QYAD01000004">
    <property type="protein sequence ID" value="MBL3690591.1"/>
    <property type="molecule type" value="Genomic_DNA"/>
</dbReference>
<proteinExistence type="predicted"/>
<reference evidence="2 3" key="1">
    <citation type="submission" date="2018-09" db="EMBL/GenBank/DDBJ databases">
        <title>Comparative genomics of Leucobacter spp.</title>
        <authorList>
            <person name="Reis A.C."/>
            <person name="Kolvenbach B.A."/>
            <person name="Corvini P.F.X."/>
            <person name="Nunes O.C."/>
        </authorList>
    </citation>
    <scope>NUCLEOTIDE SEQUENCE [LARGE SCALE GENOMIC DNA]</scope>
    <source>
        <strain evidence="2 3">L-1</strain>
    </source>
</reference>
<dbReference type="PANTHER" id="PTHR36503">
    <property type="entry name" value="BLR2520 PROTEIN"/>
    <property type="match status" value="1"/>
</dbReference>
<dbReference type="Pfam" id="PF00903">
    <property type="entry name" value="Glyoxalase"/>
    <property type="match status" value="1"/>
</dbReference>
<comment type="caution">
    <text evidence="2">The sequence shown here is derived from an EMBL/GenBank/DDBJ whole genome shotgun (WGS) entry which is preliminary data.</text>
</comment>
<dbReference type="InterPro" id="IPR037523">
    <property type="entry name" value="VOC_core"/>
</dbReference>
<evidence type="ECO:0000313" key="3">
    <source>
        <dbReference type="Proteomes" id="UP001646141"/>
    </source>
</evidence>
<sequence>MTLALNFIGIVTSDLSASLAFYRTLGLDIPEGLDAEPHVEVTLPGGTTLAWDPLTTIHSFNPDFVLPTGPGRIGFACEADSPAAVDAAYAEVTARFPAAAATAPWDAPWGQRYATVHDPDGNAVDLYAPLPAA</sequence>
<protein>
    <submittedName>
        <fullName evidence="2">Glyoxalase</fullName>
    </submittedName>
</protein>
<evidence type="ECO:0000259" key="1">
    <source>
        <dbReference type="PROSITE" id="PS51819"/>
    </source>
</evidence>
<accession>A0ABS1SUK7</accession>
<dbReference type="InterPro" id="IPR004360">
    <property type="entry name" value="Glyas_Fos-R_dOase_dom"/>
</dbReference>
<gene>
    <name evidence="2" type="ORF">D3226_11575</name>
</gene>
<dbReference type="Proteomes" id="UP001646141">
    <property type="component" value="Unassembled WGS sequence"/>
</dbReference>
<dbReference type="Gene3D" id="3.10.180.10">
    <property type="entry name" value="2,3-Dihydroxybiphenyl 1,2-Dioxygenase, domain 1"/>
    <property type="match status" value="1"/>
</dbReference>
<organism evidence="2 3">
    <name type="scientific">Leucobacter chromiireducens subsp. chromiireducens</name>
    <dbReference type="NCBI Taxonomy" id="660067"/>
    <lineage>
        <taxon>Bacteria</taxon>
        <taxon>Bacillati</taxon>
        <taxon>Actinomycetota</taxon>
        <taxon>Actinomycetes</taxon>
        <taxon>Micrococcales</taxon>
        <taxon>Microbacteriaceae</taxon>
        <taxon>Leucobacter</taxon>
    </lineage>
</organism>
<evidence type="ECO:0000313" key="2">
    <source>
        <dbReference type="EMBL" id="MBL3690591.1"/>
    </source>
</evidence>
<keyword evidence="3" id="KW-1185">Reference proteome</keyword>
<name>A0ABS1SUK7_9MICO</name>
<dbReference type="SUPFAM" id="SSF54593">
    <property type="entry name" value="Glyoxalase/Bleomycin resistance protein/Dihydroxybiphenyl dioxygenase"/>
    <property type="match status" value="1"/>
</dbReference>